<protein>
    <submittedName>
        <fullName evidence="2">UDENN domain-containing protein</fullName>
    </submittedName>
</protein>
<reference evidence="2" key="1">
    <citation type="submission" date="2017-02" db="UniProtKB">
        <authorList>
            <consortium name="WormBaseParasite"/>
        </authorList>
    </citation>
    <scope>IDENTIFICATION</scope>
</reference>
<accession>A0A0M3HS32</accession>
<keyword evidence="1" id="KW-1185">Reference proteome</keyword>
<organism evidence="1 2">
    <name type="scientific">Ascaris lumbricoides</name>
    <name type="common">Giant roundworm</name>
    <dbReference type="NCBI Taxonomy" id="6252"/>
    <lineage>
        <taxon>Eukaryota</taxon>
        <taxon>Metazoa</taxon>
        <taxon>Ecdysozoa</taxon>
        <taxon>Nematoda</taxon>
        <taxon>Chromadorea</taxon>
        <taxon>Rhabditida</taxon>
        <taxon>Spirurina</taxon>
        <taxon>Ascaridomorpha</taxon>
        <taxon>Ascaridoidea</taxon>
        <taxon>Ascarididae</taxon>
        <taxon>Ascaris</taxon>
    </lineage>
</organism>
<dbReference type="AlphaFoldDB" id="A0A0M3HS32"/>
<evidence type="ECO:0000313" key="2">
    <source>
        <dbReference type="WBParaSite" id="ALUE_0000522001-mRNA-1"/>
    </source>
</evidence>
<evidence type="ECO:0000313" key="1">
    <source>
        <dbReference type="Proteomes" id="UP000036681"/>
    </source>
</evidence>
<sequence>PTRGEPAVPGYQTWDAKTVTDSRKRGASGQAAIRPFKIFPYSKFSFTKFERLGTYSERRESQLLTQTSRLTRATKKLNDRREETQKWLELAGSNHRERHCKRGLFVAFELSSDNRTYHQIYLSISKQPTIHRPFSLNITSNALCV</sequence>
<dbReference type="WBParaSite" id="ALUE_0000522001-mRNA-1">
    <property type="protein sequence ID" value="ALUE_0000522001-mRNA-1"/>
    <property type="gene ID" value="ALUE_0000522001"/>
</dbReference>
<name>A0A0M3HS32_ASCLU</name>
<dbReference type="Proteomes" id="UP000036681">
    <property type="component" value="Unplaced"/>
</dbReference>
<proteinExistence type="predicted"/>